<dbReference type="InterPro" id="IPR000047">
    <property type="entry name" value="HTH_motif"/>
</dbReference>
<evidence type="ECO:0000313" key="11">
    <source>
        <dbReference type="WBParaSite" id="DME_0000044301-mRNA-1"/>
    </source>
</evidence>
<dbReference type="AlphaFoldDB" id="A0A0N4U1G1"/>
<evidence type="ECO:0000256" key="3">
    <source>
        <dbReference type="ARBA" id="ARBA00023125"/>
    </source>
</evidence>
<dbReference type="Proteomes" id="UP000038040">
    <property type="component" value="Unplaced"/>
</dbReference>
<evidence type="ECO:0000256" key="5">
    <source>
        <dbReference type="ARBA" id="ARBA00023242"/>
    </source>
</evidence>
<evidence type="ECO:0000256" key="8">
    <source>
        <dbReference type="SAM" id="MobiDB-lite"/>
    </source>
</evidence>
<proteinExistence type="predicted"/>
<feature type="domain" description="Homeobox" evidence="9">
    <location>
        <begin position="167"/>
        <end position="227"/>
    </location>
</feature>
<dbReference type="SMART" id="SM00389">
    <property type="entry name" value="HOX"/>
    <property type="match status" value="2"/>
</dbReference>
<sequence length="368" mass="43179">MTKFHKAIQYDHRIVINDLNYGNLQFLQFLHQSELKTPPIKRKRINVMNTTAASSSSTINSMNFDFASGSRSSFHDSLQSDDHLQRLAQMAQGVGHNKSENSDDINSAHVDQSLYQSAAAAYVHQYGNWPNAYYQQFGQPMNPAAAAAAFTAWPPQCYAPPHWPNYAQSKKGRQTYQRYQTSVLESKFQQSSYVSKKQREELRLQTNLSDRQIKIWFQNRRMKAKKEKNRTEEQNCEHSALLPANPPKNLIDNDNNDNKKSATWCIPPSQNWINTAHPPPPPPPPHHSSYIQYPIYRKRGRQTREQTLELEKEFHYNKYLTRRRRIELNRTIGLSERQIKIWFQNRRMKKKKEEKNRGNVNEEHRNIL</sequence>
<dbReference type="WBParaSite" id="DME_0000044301-mRNA-1">
    <property type="protein sequence ID" value="DME_0000044301-mRNA-1"/>
    <property type="gene ID" value="DME_0000044301"/>
</dbReference>
<dbReference type="SUPFAM" id="SSF46689">
    <property type="entry name" value="Homeodomain-like"/>
    <property type="match status" value="2"/>
</dbReference>
<dbReference type="GO" id="GO:0000981">
    <property type="term" value="F:DNA-binding transcription factor activity, RNA polymerase II-specific"/>
    <property type="evidence" value="ECO:0007669"/>
    <property type="project" value="InterPro"/>
</dbReference>
<organism evidence="10 11">
    <name type="scientific">Dracunculus medinensis</name>
    <name type="common">Guinea worm</name>
    <dbReference type="NCBI Taxonomy" id="318479"/>
    <lineage>
        <taxon>Eukaryota</taxon>
        <taxon>Metazoa</taxon>
        <taxon>Ecdysozoa</taxon>
        <taxon>Nematoda</taxon>
        <taxon>Chromadorea</taxon>
        <taxon>Rhabditida</taxon>
        <taxon>Spirurina</taxon>
        <taxon>Dracunculoidea</taxon>
        <taxon>Dracunculidae</taxon>
        <taxon>Dracunculus</taxon>
    </lineage>
</organism>
<dbReference type="GO" id="GO:0009952">
    <property type="term" value="P:anterior/posterior pattern specification"/>
    <property type="evidence" value="ECO:0007669"/>
    <property type="project" value="TreeGrafter"/>
</dbReference>
<evidence type="ECO:0000256" key="6">
    <source>
        <dbReference type="PROSITE-ProRule" id="PRU00108"/>
    </source>
</evidence>
<feature type="domain" description="Homeobox" evidence="9">
    <location>
        <begin position="293"/>
        <end position="353"/>
    </location>
</feature>
<keyword evidence="3 6" id="KW-0238">DNA-binding</keyword>
<dbReference type="InterPro" id="IPR001356">
    <property type="entry name" value="HD"/>
</dbReference>
<evidence type="ECO:0000313" key="10">
    <source>
        <dbReference type="Proteomes" id="UP000038040"/>
    </source>
</evidence>
<comment type="subcellular location">
    <subcellularLocation>
        <location evidence="1 6 7">Nucleus</location>
    </subcellularLocation>
</comment>
<evidence type="ECO:0000256" key="4">
    <source>
        <dbReference type="ARBA" id="ARBA00023155"/>
    </source>
</evidence>
<dbReference type="PROSITE" id="PS00027">
    <property type="entry name" value="HOMEOBOX_1"/>
    <property type="match status" value="1"/>
</dbReference>
<evidence type="ECO:0000259" key="9">
    <source>
        <dbReference type="PROSITE" id="PS50071"/>
    </source>
</evidence>
<dbReference type="GO" id="GO:0000978">
    <property type="term" value="F:RNA polymerase II cis-regulatory region sequence-specific DNA binding"/>
    <property type="evidence" value="ECO:0007669"/>
    <property type="project" value="TreeGrafter"/>
</dbReference>
<dbReference type="PANTHER" id="PTHR45659">
    <property type="entry name" value="HOMEOBOX PROTEIN HOX"/>
    <property type="match status" value="1"/>
</dbReference>
<dbReference type="CDD" id="cd00086">
    <property type="entry name" value="homeodomain"/>
    <property type="match status" value="2"/>
</dbReference>
<evidence type="ECO:0000256" key="1">
    <source>
        <dbReference type="ARBA" id="ARBA00004123"/>
    </source>
</evidence>
<keyword evidence="5 6" id="KW-0539">Nucleus</keyword>
<feature type="DNA-binding region" description="Homeobox" evidence="6">
    <location>
        <begin position="169"/>
        <end position="228"/>
    </location>
</feature>
<evidence type="ECO:0000256" key="7">
    <source>
        <dbReference type="RuleBase" id="RU000682"/>
    </source>
</evidence>
<feature type="region of interest" description="Disordered" evidence="8">
    <location>
        <begin position="228"/>
        <end position="249"/>
    </location>
</feature>
<name>A0A0N4U1G1_DRAME</name>
<dbReference type="PRINTS" id="PR00024">
    <property type="entry name" value="HOMEOBOX"/>
</dbReference>
<dbReference type="PANTHER" id="PTHR45659:SF4">
    <property type="entry name" value="HOMEOBOX PROTEIN ABDOMINAL-A"/>
    <property type="match status" value="1"/>
</dbReference>
<dbReference type="GO" id="GO:0005634">
    <property type="term" value="C:nucleus"/>
    <property type="evidence" value="ECO:0007669"/>
    <property type="project" value="UniProtKB-SubCell"/>
</dbReference>
<evidence type="ECO:0000256" key="2">
    <source>
        <dbReference type="ARBA" id="ARBA00022473"/>
    </source>
</evidence>
<feature type="DNA-binding region" description="Homeobox" evidence="6">
    <location>
        <begin position="295"/>
        <end position="354"/>
    </location>
</feature>
<feature type="compositionally biased region" description="Basic and acidic residues" evidence="8">
    <location>
        <begin position="351"/>
        <end position="368"/>
    </location>
</feature>
<dbReference type="Gene3D" id="1.10.10.60">
    <property type="entry name" value="Homeodomain-like"/>
    <property type="match status" value="2"/>
</dbReference>
<dbReference type="PROSITE" id="PS50071">
    <property type="entry name" value="HOMEOBOX_2"/>
    <property type="match status" value="2"/>
</dbReference>
<dbReference type="PRINTS" id="PR00031">
    <property type="entry name" value="HTHREPRESSR"/>
</dbReference>
<feature type="region of interest" description="Disordered" evidence="8">
    <location>
        <begin position="349"/>
        <end position="368"/>
    </location>
</feature>
<protein>
    <submittedName>
        <fullName evidence="11">Homeobox domain-containing protein</fullName>
    </submittedName>
</protein>
<reference evidence="11" key="1">
    <citation type="submission" date="2016-04" db="UniProtKB">
        <authorList>
            <consortium name="WormBaseParasite"/>
        </authorList>
    </citation>
    <scope>IDENTIFICATION</scope>
</reference>
<dbReference type="InterPro" id="IPR017970">
    <property type="entry name" value="Homeobox_CS"/>
</dbReference>
<keyword evidence="2" id="KW-0217">Developmental protein</keyword>
<dbReference type="InterPro" id="IPR050296">
    <property type="entry name" value="Antp_homeobox"/>
</dbReference>
<dbReference type="Pfam" id="PF00046">
    <property type="entry name" value="Homeodomain"/>
    <property type="match status" value="2"/>
</dbReference>
<dbReference type="InterPro" id="IPR009057">
    <property type="entry name" value="Homeodomain-like_sf"/>
</dbReference>
<dbReference type="InterPro" id="IPR020479">
    <property type="entry name" value="HD_metazoa"/>
</dbReference>
<accession>A0A0N4U1G1</accession>
<keyword evidence="4 6" id="KW-0371">Homeobox</keyword>